<dbReference type="InParanoid" id="F9XF96"/>
<dbReference type="Pfam" id="PF11578">
    <property type="entry name" value="DUF3237"/>
    <property type="match status" value="1"/>
</dbReference>
<name>F9XF96_ZYMTI</name>
<dbReference type="OrthoDB" id="2544694at2759"/>
<accession>F9XF96</accession>
<proteinExistence type="predicted"/>
<evidence type="ECO:0000313" key="1">
    <source>
        <dbReference type="EMBL" id="EGP85617.1"/>
    </source>
</evidence>
<keyword evidence="2" id="KW-1185">Reference proteome</keyword>
<dbReference type="Proteomes" id="UP000008062">
    <property type="component" value="Chromosome 7"/>
</dbReference>
<organism evidence="1 2">
    <name type="scientific">Zymoseptoria tritici (strain CBS 115943 / IPO323)</name>
    <name type="common">Speckled leaf blotch fungus</name>
    <name type="synonym">Septoria tritici</name>
    <dbReference type="NCBI Taxonomy" id="336722"/>
    <lineage>
        <taxon>Eukaryota</taxon>
        <taxon>Fungi</taxon>
        <taxon>Dikarya</taxon>
        <taxon>Ascomycota</taxon>
        <taxon>Pezizomycotina</taxon>
        <taxon>Dothideomycetes</taxon>
        <taxon>Dothideomycetidae</taxon>
        <taxon>Mycosphaerellales</taxon>
        <taxon>Mycosphaerellaceae</taxon>
        <taxon>Zymoseptoria</taxon>
    </lineage>
</organism>
<dbReference type="AlphaFoldDB" id="F9XF96"/>
<dbReference type="InterPro" id="IPR020915">
    <property type="entry name" value="UPF0311"/>
</dbReference>
<protein>
    <submittedName>
        <fullName evidence="1">Uncharacterized protein</fullName>
    </submittedName>
</protein>
<dbReference type="OMA" id="EGTHSMT"/>
<dbReference type="KEGG" id="ztr:MYCGRDRAFT_86787"/>
<dbReference type="EMBL" id="CM001202">
    <property type="protein sequence ID" value="EGP85617.1"/>
    <property type="molecule type" value="Genomic_DNA"/>
</dbReference>
<dbReference type="VEuPathDB" id="FungiDB:ZTRI_7.193"/>
<dbReference type="GeneID" id="13397964"/>
<reference evidence="1 2" key="1">
    <citation type="journal article" date="2011" name="PLoS Genet.">
        <title>Finished genome of the fungal wheat pathogen Mycosphaerella graminicola reveals dispensome structure, chromosome plasticity, and stealth pathogenesis.</title>
        <authorList>
            <person name="Goodwin S.B."/>
            <person name="Ben M'barek S."/>
            <person name="Dhillon B."/>
            <person name="Wittenberg A.H.J."/>
            <person name="Crane C.F."/>
            <person name="Hane J.K."/>
            <person name="Foster A.J."/>
            <person name="Van der Lee T.A.J."/>
            <person name="Grimwood J."/>
            <person name="Aerts A."/>
            <person name="Antoniw J."/>
            <person name="Bailey A."/>
            <person name="Bluhm B."/>
            <person name="Bowler J."/>
            <person name="Bristow J."/>
            <person name="van der Burgt A."/>
            <person name="Canto-Canche B."/>
            <person name="Churchill A.C.L."/>
            <person name="Conde-Ferraez L."/>
            <person name="Cools H.J."/>
            <person name="Coutinho P.M."/>
            <person name="Csukai M."/>
            <person name="Dehal P."/>
            <person name="De Wit P."/>
            <person name="Donzelli B."/>
            <person name="van de Geest H.C."/>
            <person name="van Ham R.C.H.J."/>
            <person name="Hammond-Kosack K.E."/>
            <person name="Henrissat B."/>
            <person name="Kilian A."/>
            <person name="Kobayashi A.K."/>
            <person name="Koopmann E."/>
            <person name="Kourmpetis Y."/>
            <person name="Kuzniar A."/>
            <person name="Lindquist E."/>
            <person name="Lombard V."/>
            <person name="Maliepaard C."/>
            <person name="Martins N."/>
            <person name="Mehrabi R."/>
            <person name="Nap J.P.H."/>
            <person name="Ponomarenko A."/>
            <person name="Rudd J.J."/>
            <person name="Salamov A."/>
            <person name="Schmutz J."/>
            <person name="Schouten H.J."/>
            <person name="Shapiro H."/>
            <person name="Stergiopoulos I."/>
            <person name="Torriani S.F.F."/>
            <person name="Tu H."/>
            <person name="de Vries R.P."/>
            <person name="Waalwijk C."/>
            <person name="Ware S.B."/>
            <person name="Wiebenga A."/>
            <person name="Zwiers L.-H."/>
            <person name="Oliver R.P."/>
            <person name="Grigoriev I.V."/>
            <person name="Kema G.H.J."/>
        </authorList>
    </citation>
    <scope>NUCLEOTIDE SEQUENCE [LARGE SCALE GENOMIC DNA]</scope>
    <source>
        <strain evidence="2">CBS 115943 / IPO323</strain>
    </source>
</reference>
<dbReference type="PANTHER" id="PTHR37315">
    <property type="entry name" value="UPF0311 PROTEIN BLR7842"/>
    <property type="match status" value="1"/>
</dbReference>
<dbReference type="Gene3D" id="2.40.160.20">
    <property type="match status" value="1"/>
</dbReference>
<sequence length="190" mass="21001">MATSSSQNVSPGGDHIAIPFQMRMPSMEFIYRLSCDMASENHAVGAPFSGSHNRVIMPIVGGRVEGPRVSADIQHMSGADWGTAIKGTNFMILNARYTLKTIDGHFIYVRSKGIFSPNRDDFFANRPPENVTQDDADWFTRLQFEASGPYNWLNGVLAIGVLAMCEKRIVIDAYRITNTPGVEAKSLQVE</sequence>
<gene>
    <name evidence="1" type="ORF">MYCGRDRAFT_86787</name>
</gene>
<dbReference type="PANTHER" id="PTHR37315:SF1">
    <property type="entry name" value="UPF0311 PROTEIN BLR7842"/>
    <property type="match status" value="1"/>
</dbReference>
<dbReference type="HOGENOM" id="CLU_096872_3_0_1"/>
<dbReference type="RefSeq" id="XP_003850641.1">
    <property type="nucleotide sequence ID" value="XM_003850593.1"/>
</dbReference>
<evidence type="ECO:0000313" key="2">
    <source>
        <dbReference type="Proteomes" id="UP000008062"/>
    </source>
</evidence>
<dbReference type="eggNOG" id="ENOG502S43F">
    <property type="taxonomic scope" value="Eukaryota"/>
</dbReference>